<evidence type="ECO:0000313" key="4">
    <source>
        <dbReference type="Proteomes" id="UP000032721"/>
    </source>
</evidence>
<dbReference type="EMBL" id="FO704550">
    <property type="protein sequence ID" value="CDG18420.1"/>
    <property type="molecule type" value="Genomic_DNA"/>
</dbReference>
<reference evidence="2 4" key="1">
    <citation type="submission" date="2013-07" db="EMBL/GenBank/DDBJ databases">
        <authorList>
            <person name="Genoscope - CEA"/>
        </authorList>
    </citation>
    <scope>NUCLEOTIDE SEQUENCE [LARGE SCALE GENOMIC DNA]</scope>
    <source>
        <strain evidence="2">FRM16</strain>
        <strain evidence="4">FRM16 / DSM 17909</strain>
    </source>
</reference>
<dbReference type="Proteomes" id="UP000032721">
    <property type="component" value="Chromosome"/>
</dbReference>
<dbReference type="EMBL" id="VNHN01000012">
    <property type="protein sequence ID" value="TYP11564.1"/>
    <property type="molecule type" value="Genomic_DNA"/>
</dbReference>
<protein>
    <submittedName>
        <fullName evidence="3">Phosphopantetheine binding protein</fullName>
    </submittedName>
    <submittedName>
        <fullName evidence="2">Putative D-alanyl carrier protein</fullName>
    </submittedName>
</protein>
<dbReference type="HOGENOM" id="CLU_108696_16_4_6"/>
<evidence type="ECO:0000313" key="3">
    <source>
        <dbReference type="EMBL" id="TYP11564.1"/>
    </source>
</evidence>
<dbReference type="InterPro" id="IPR009081">
    <property type="entry name" value="PP-bd_ACP"/>
</dbReference>
<dbReference type="InterPro" id="IPR036736">
    <property type="entry name" value="ACP-like_sf"/>
</dbReference>
<feature type="domain" description="Carrier" evidence="1">
    <location>
        <begin position="1"/>
        <end position="79"/>
    </location>
</feature>
<dbReference type="KEGG" id="xdo:XDD1_2721"/>
<gene>
    <name evidence="3" type="ORF">LY16_01050</name>
    <name evidence="2" type="ORF">XDD1_2721</name>
</gene>
<dbReference type="OrthoDB" id="9182203at2"/>
<accession>A0A068QX42</accession>
<dbReference type="AlphaFoldDB" id="A0A068QX42"/>
<dbReference type="Proteomes" id="UP000324170">
    <property type="component" value="Unassembled WGS sequence"/>
</dbReference>
<reference evidence="3 5" key="2">
    <citation type="submission" date="2019-07" db="EMBL/GenBank/DDBJ databases">
        <title>Genomic Encyclopedia of Type Strains, Phase I: the one thousand microbial genomes (KMG-I) project.</title>
        <authorList>
            <person name="Kyrpides N."/>
        </authorList>
    </citation>
    <scope>NUCLEOTIDE SEQUENCE [LARGE SCALE GENOMIC DNA]</scope>
    <source>
        <strain evidence="3 5">DSM 17909</strain>
    </source>
</reference>
<dbReference type="SUPFAM" id="SSF47336">
    <property type="entry name" value="ACP-like"/>
    <property type="match status" value="1"/>
</dbReference>
<keyword evidence="5" id="KW-1185">Reference proteome</keyword>
<organism evidence="2 4">
    <name type="scientific">Xenorhabdus doucetiae</name>
    <dbReference type="NCBI Taxonomy" id="351671"/>
    <lineage>
        <taxon>Bacteria</taxon>
        <taxon>Pseudomonadati</taxon>
        <taxon>Pseudomonadota</taxon>
        <taxon>Gammaproteobacteria</taxon>
        <taxon>Enterobacterales</taxon>
        <taxon>Morganellaceae</taxon>
        <taxon>Xenorhabdus</taxon>
    </lineage>
</organism>
<name>A0A068QX42_9GAMM</name>
<dbReference type="Pfam" id="PF00550">
    <property type="entry name" value="PP-binding"/>
    <property type="match status" value="1"/>
</dbReference>
<dbReference type="STRING" id="351671.XDD1_2721"/>
<evidence type="ECO:0000313" key="5">
    <source>
        <dbReference type="Proteomes" id="UP000324170"/>
    </source>
</evidence>
<evidence type="ECO:0000313" key="2">
    <source>
        <dbReference type="EMBL" id="CDG18420.1"/>
    </source>
</evidence>
<evidence type="ECO:0000259" key="1">
    <source>
        <dbReference type="PROSITE" id="PS50075"/>
    </source>
</evidence>
<dbReference type="PROSITE" id="PS50075">
    <property type="entry name" value="CARRIER"/>
    <property type="match status" value="1"/>
</dbReference>
<sequence>MNISERKKLVSEYLCKLSGQQDLGDSINIFETGLVNSLAAIQLISFLEKNFKIKVEIDDLDNANFSSIQAVCHFLDKKVVANV</sequence>
<dbReference type="RefSeq" id="WP_045971640.1">
    <property type="nucleotide sequence ID" value="NZ_CAWMED010000001.1"/>
</dbReference>
<proteinExistence type="predicted"/>
<dbReference type="Gene3D" id="1.10.1200.10">
    <property type="entry name" value="ACP-like"/>
    <property type="match status" value="1"/>
</dbReference>